<dbReference type="InterPro" id="IPR051050">
    <property type="entry name" value="Lipid_II_flippase_MurJ/MviN"/>
</dbReference>
<dbReference type="EMBL" id="JACJLL010000007">
    <property type="protein sequence ID" value="MBM6818113.1"/>
    <property type="molecule type" value="Genomic_DNA"/>
</dbReference>
<evidence type="ECO:0000256" key="1">
    <source>
        <dbReference type="ARBA" id="ARBA00004651"/>
    </source>
</evidence>
<feature type="transmembrane region" description="Helical" evidence="8">
    <location>
        <begin position="233"/>
        <end position="251"/>
    </location>
</feature>
<evidence type="ECO:0000313" key="9">
    <source>
        <dbReference type="EMBL" id="MBM6818113.1"/>
    </source>
</evidence>
<dbReference type="Proteomes" id="UP000767334">
    <property type="component" value="Unassembled WGS sequence"/>
</dbReference>
<evidence type="ECO:0000256" key="3">
    <source>
        <dbReference type="ARBA" id="ARBA00022692"/>
    </source>
</evidence>
<evidence type="ECO:0000256" key="2">
    <source>
        <dbReference type="ARBA" id="ARBA00022475"/>
    </source>
</evidence>
<feature type="transmembrane region" description="Helical" evidence="8">
    <location>
        <begin position="68"/>
        <end position="86"/>
    </location>
</feature>
<keyword evidence="2" id="KW-1003">Cell membrane</keyword>
<evidence type="ECO:0000256" key="8">
    <source>
        <dbReference type="SAM" id="Phobius"/>
    </source>
</evidence>
<feature type="transmembrane region" description="Helical" evidence="8">
    <location>
        <begin position="271"/>
        <end position="292"/>
    </location>
</feature>
<dbReference type="RefSeq" id="WP_204571789.1">
    <property type="nucleotide sequence ID" value="NZ_JACJLL010000007.1"/>
</dbReference>
<protein>
    <submittedName>
        <fullName evidence="9">Uncharacterized protein</fullName>
    </submittedName>
</protein>
<accession>A0ABS2FC38</accession>
<proteinExistence type="predicted"/>
<evidence type="ECO:0000256" key="6">
    <source>
        <dbReference type="ARBA" id="ARBA00022989"/>
    </source>
</evidence>
<feature type="transmembrane region" description="Helical" evidence="8">
    <location>
        <begin position="169"/>
        <end position="187"/>
    </location>
</feature>
<dbReference type="Pfam" id="PF03023">
    <property type="entry name" value="MurJ"/>
    <property type="match status" value="1"/>
</dbReference>
<keyword evidence="3 8" id="KW-0812">Transmembrane</keyword>
<keyword evidence="10" id="KW-1185">Reference proteome</keyword>
<evidence type="ECO:0000313" key="10">
    <source>
        <dbReference type="Proteomes" id="UP000767334"/>
    </source>
</evidence>
<evidence type="ECO:0000256" key="5">
    <source>
        <dbReference type="ARBA" id="ARBA00022984"/>
    </source>
</evidence>
<feature type="transmembrane region" description="Helical" evidence="8">
    <location>
        <begin position="130"/>
        <end position="148"/>
    </location>
</feature>
<feature type="transmembrane region" description="Helical" evidence="8">
    <location>
        <begin position="93"/>
        <end position="115"/>
    </location>
</feature>
<keyword evidence="5" id="KW-0573">Peptidoglycan synthesis</keyword>
<evidence type="ECO:0000256" key="7">
    <source>
        <dbReference type="ARBA" id="ARBA00023136"/>
    </source>
</evidence>
<gene>
    <name evidence="9" type="ORF">H6A19_01960</name>
</gene>
<sequence>MLERANIRKVGKRVNEEKFTATKQLLLMMILTIVTQVVMLLKVSIVASSFGTSIEMDAFNFANNIGNFIYSFIGAGVTTVLIPNLVNKEKNNSINIFISILYSSAFIVLVVVHIFRRYIVAGLSNGSDEFILITCNIMFITLITQYINSFTGATNAIFQCSGKFNFPKFIILSTTIFLVVLLIFTPNLNVYKYVYFILITTIINVAFQIYLAIKAGYRFKFSIDFKDIEFRKMMKVFAPTVLSTGLYQVSLLTDSIISSNLGQGEISKLSYSNTIMTLINTVILSNIMTYFYPKIAKDINKEDGQKKLFDLS</sequence>
<feature type="transmembrane region" description="Helical" evidence="8">
    <location>
        <begin position="25"/>
        <end position="48"/>
    </location>
</feature>
<dbReference type="PANTHER" id="PTHR47019">
    <property type="entry name" value="LIPID II FLIPPASE MURJ"/>
    <property type="match status" value="1"/>
</dbReference>
<name>A0ABS2FC38_9CLOT</name>
<comment type="caution">
    <text evidence="9">The sequence shown here is derived from an EMBL/GenBank/DDBJ whole genome shotgun (WGS) entry which is preliminary data.</text>
</comment>
<keyword evidence="7 8" id="KW-0472">Membrane</keyword>
<organism evidence="9 10">
    <name type="scientific">Clostridium saudiense</name>
    <dbReference type="NCBI Taxonomy" id="1414720"/>
    <lineage>
        <taxon>Bacteria</taxon>
        <taxon>Bacillati</taxon>
        <taxon>Bacillota</taxon>
        <taxon>Clostridia</taxon>
        <taxon>Eubacteriales</taxon>
        <taxon>Clostridiaceae</taxon>
        <taxon>Clostridium</taxon>
    </lineage>
</organism>
<reference evidence="9 10" key="1">
    <citation type="journal article" date="2021" name="Sci. Rep.">
        <title>The distribution of antibiotic resistance genes in chicken gut microbiota commensals.</title>
        <authorList>
            <person name="Juricova H."/>
            <person name="Matiasovicova J."/>
            <person name="Kubasova T."/>
            <person name="Cejkova D."/>
            <person name="Rychlik I."/>
        </authorList>
    </citation>
    <scope>NUCLEOTIDE SEQUENCE [LARGE SCALE GENOMIC DNA]</scope>
    <source>
        <strain evidence="9 10">An435</strain>
    </source>
</reference>
<dbReference type="InterPro" id="IPR004268">
    <property type="entry name" value="MurJ"/>
</dbReference>
<dbReference type="PANTHER" id="PTHR47019:SF1">
    <property type="entry name" value="LIPID II FLIPPASE MURJ"/>
    <property type="match status" value="1"/>
</dbReference>
<keyword evidence="6 8" id="KW-1133">Transmembrane helix</keyword>
<keyword evidence="4" id="KW-0133">Cell shape</keyword>
<evidence type="ECO:0000256" key="4">
    <source>
        <dbReference type="ARBA" id="ARBA00022960"/>
    </source>
</evidence>
<comment type="subcellular location">
    <subcellularLocation>
        <location evidence="1">Cell membrane</location>
        <topology evidence="1">Multi-pass membrane protein</topology>
    </subcellularLocation>
</comment>
<feature type="transmembrane region" description="Helical" evidence="8">
    <location>
        <begin position="193"/>
        <end position="213"/>
    </location>
</feature>